<dbReference type="SUPFAM" id="SSF51126">
    <property type="entry name" value="Pectin lyase-like"/>
    <property type="match status" value="1"/>
</dbReference>
<dbReference type="InterPro" id="IPR012334">
    <property type="entry name" value="Pectin_lyas_fold"/>
</dbReference>
<keyword evidence="2" id="KW-1185">Reference proteome</keyword>
<evidence type="ECO:0000313" key="1">
    <source>
        <dbReference type="EMBL" id="GEK78150.1"/>
    </source>
</evidence>
<dbReference type="EMBL" id="BJUT01000058">
    <property type="protein sequence ID" value="GEK78150.1"/>
    <property type="molecule type" value="Genomic_DNA"/>
</dbReference>
<dbReference type="PROSITE" id="PS51257">
    <property type="entry name" value="PROKAR_LIPOPROTEIN"/>
    <property type="match status" value="1"/>
</dbReference>
<dbReference type="Gene3D" id="2.160.20.10">
    <property type="entry name" value="Single-stranded right-handed beta-helix, Pectin lyase-like"/>
    <property type="match status" value="1"/>
</dbReference>
<name>A0ABQ0UI51_PSEAF</name>
<dbReference type="Proteomes" id="UP000321189">
    <property type="component" value="Unassembled WGS sequence"/>
</dbReference>
<protein>
    <recommendedName>
        <fullName evidence="3">Poly(Beta-D-mannuronate) lyase</fullName>
    </recommendedName>
</protein>
<accession>A0ABQ0UI51</accession>
<dbReference type="InterPro" id="IPR006626">
    <property type="entry name" value="PbH1"/>
</dbReference>
<evidence type="ECO:0000313" key="2">
    <source>
        <dbReference type="Proteomes" id="UP000321189"/>
    </source>
</evidence>
<organism evidence="1 2">
    <name type="scientific">Pseudoalteromonas atlantica</name>
    <name type="common">Alteromonas atlantica</name>
    <dbReference type="NCBI Taxonomy" id="288"/>
    <lineage>
        <taxon>Bacteria</taxon>
        <taxon>Pseudomonadati</taxon>
        <taxon>Pseudomonadota</taxon>
        <taxon>Gammaproteobacteria</taxon>
        <taxon>Alteromonadales</taxon>
        <taxon>Pseudoalteromonadaceae</taxon>
        <taxon>Pseudoalteromonas</taxon>
    </lineage>
</organism>
<gene>
    <name evidence="1" type="ORF">PAT01_34540</name>
</gene>
<proteinExistence type="predicted"/>
<evidence type="ECO:0008006" key="3">
    <source>
        <dbReference type="Google" id="ProtNLM"/>
    </source>
</evidence>
<comment type="caution">
    <text evidence="1">The sequence shown here is derived from an EMBL/GenBank/DDBJ whole genome shotgun (WGS) entry which is preliminary data.</text>
</comment>
<dbReference type="InterPro" id="IPR011050">
    <property type="entry name" value="Pectin_lyase_fold/virulence"/>
</dbReference>
<sequence length="912" mass="95295">MMKLKHFALCAVAAAIIGCDTDSNNNNNTLGSIALSGTALTGETLSTSVNDADGISGEVSYYWYADGQVISGANDATFTLTDEQIGFAITAQALYTDDSGVNESHLSEPTDEVSAIPFAATVEINGDAIIGNELSANVADENGFDPALVAYTWFADDVEIADETLATYTITESQLGKVITVNAAFEDNRGFAESATSTATAPVERANSEGSVAIVGTPTVGNTLTAEITDEDGASGTITYQWFADEVAISGATQSTYVVDESLLGQFITVQVTYTDDHGFTEDNLSEATIAVSAEAVDEAGSITISGAAPYLVTSELIAEISDNNGVDEQNVTYTWLADGVAIADTNSKTFTPTNQAGAIISVTASYTDNDGFSSTITGAADTVVYTQVISDAGALLGAINAGLGDGDVLGLNTGVYADLDAILLTSAATLKAVEGQSPVISGELCIHVASGVDGAGIEGLTFKNIDTKSGGFCETEEDAVIYSEGDNFTFTQNTIDGEAETLNNSTYHWLMLKGDAAMVERNTFANRDKAENGSVIKMSSSSTNHVIQYNLFTGTSSNPNFGNSSLHLINAGSTTGTGSADDANFTIQYNRVENFVTGRRLMRVQTSGATIKGNTILNPNGAISLEDGGFNTVSDNIIIRTTDIASSSDRPAGVLVTPLGHTVSNNYIAGIRSGNKEAGGIVFTANPFSQADGGVPNGGNQAVLDGAGDFTLNVTNNTVLNSQQPFVFSTEIGSKAPVGDCDELTAENAPVLYGLTKNAFEINFNGNLNANGVGDQTDEDTIESSALVYGFFYPNELSSDHSFEYDCDLINHTESLFSNSFGFSDSYESGDASDLWVDIRNENGNGEYDTDGAIDQNPEANGKEIPEFVTATSTLLETDSNGAQALAGARNLYYIQSTDVGAGSTWVAQDE</sequence>
<dbReference type="Gene3D" id="2.60.40.2700">
    <property type="match status" value="4"/>
</dbReference>
<dbReference type="SMART" id="SM00710">
    <property type="entry name" value="PbH1"/>
    <property type="match status" value="3"/>
</dbReference>
<reference evidence="1 2" key="1">
    <citation type="submission" date="2019-07" db="EMBL/GenBank/DDBJ databases">
        <title>Whole genome shotgun sequence of Pseudoalteromonas atlantica NBRC 103033.</title>
        <authorList>
            <person name="Hosoyama A."/>
            <person name="Uohara A."/>
            <person name="Ohji S."/>
            <person name="Ichikawa N."/>
        </authorList>
    </citation>
    <scope>NUCLEOTIDE SEQUENCE [LARGE SCALE GENOMIC DNA]</scope>
    <source>
        <strain evidence="1 2">NBRC 103033</strain>
    </source>
</reference>